<evidence type="ECO:0000256" key="1">
    <source>
        <dbReference type="ARBA" id="ARBA00023015"/>
    </source>
</evidence>
<comment type="caution">
    <text evidence="5">The sequence shown here is derived from an EMBL/GenBank/DDBJ whole genome shotgun (WGS) entry which is preliminary data.</text>
</comment>
<dbReference type="RefSeq" id="WP_130286560.1">
    <property type="nucleotide sequence ID" value="NZ_SGXE01000002.1"/>
</dbReference>
<dbReference type="InterPro" id="IPR018060">
    <property type="entry name" value="HTH_AraC"/>
</dbReference>
<dbReference type="PANTHER" id="PTHR43280">
    <property type="entry name" value="ARAC-FAMILY TRANSCRIPTIONAL REGULATOR"/>
    <property type="match status" value="1"/>
</dbReference>
<feature type="domain" description="HTH araC/xylS-type" evidence="4">
    <location>
        <begin position="157"/>
        <end position="259"/>
    </location>
</feature>
<keyword evidence="3" id="KW-0804">Transcription</keyword>
<dbReference type="GO" id="GO:0043565">
    <property type="term" value="F:sequence-specific DNA binding"/>
    <property type="evidence" value="ECO:0007669"/>
    <property type="project" value="InterPro"/>
</dbReference>
<keyword evidence="6" id="KW-1185">Reference proteome</keyword>
<protein>
    <submittedName>
        <fullName evidence="5">Helix-turn-helix protein</fullName>
    </submittedName>
</protein>
<evidence type="ECO:0000259" key="4">
    <source>
        <dbReference type="PROSITE" id="PS01124"/>
    </source>
</evidence>
<dbReference type="SUPFAM" id="SSF46689">
    <property type="entry name" value="Homeodomain-like"/>
    <property type="match status" value="1"/>
</dbReference>
<evidence type="ECO:0000313" key="6">
    <source>
        <dbReference type="Proteomes" id="UP000292262"/>
    </source>
</evidence>
<dbReference type="OrthoDB" id="323290at2"/>
<dbReference type="InterPro" id="IPR009057">
    <property type="entry name" value="Homeodomain-like_sf"/>
</dbReference>
<dbReference type="Gene3D" id="1.10.10.60">
    <property type="entry name" value="Homeodomain-like"/>
    <property type="match status" value="1"/>
</dbReference>
<dbReference type="AlphaFoldDB" id="A0A4Q7P0U7"/>
<evidence type="ECO:0000313" key="5">
    <source>
        <dbReference type="EMBL" id="RZS93426.1"/>
    </source>
</evidence>
<proteinExistence type="predicted"/>
<dbReference type="GO" id="GO:0003700">
    <property type="term" value="F:DNA-binding transcription factor activity"/>
    <property type="evidence" value="ECO:0007669"/>
    <property type="project" value="InterPro"/>
</dbReference>
<reference evidence="5 6" key="1">
    <citation type="submission" date="2019-02" db="EMBL/GenBank/DDBJ databases">
        <title>Genomic Encyclopedia of Type Strains, Phase IV (KMG-IV): sequencing the most valuable type-strain genomes for metagenomic binning, comparative biology and taxonomic classification.</title>
        <authorList>
            <person name="Goeker M."/>
        </authorList>
    </citation>
    <scope>NUCLEOTIDE SEQUENCE [LARGE SCALE GENOMIC DNA]</scope>
    <source>
        <strain evidence="5 6">DSM 17196</strain>
    </source>
</reference>
<keyword evidence="1" id="KW-0805">Transcription regulation</keyword>
<dbReference type="Proteomes" id="UP000292262">
    <property type="component" value="Unassembled WGS sequence"/>
</dbReference>
<dbReference type="PANTHER" id="PTHR43280:SF2">
    <property type="entry name" value="HTH-TYPE TRANSCRIPTIONAL REGULATOR EXSA"/>
    <property type="match status" value="1"/>
</dbReference>
<accession>A0A4Q7P0U7</accession>
<dbReference type="Pfam" id="PF12833">
    <property type="entry name" value="HTH_18"/>
    <property type="match status" value="1"/>
</dbReference>
<sequence>MEFDIVAEQPDEELKDYIKETYRLRFKGLQEDQYRIVVDDGCYDFVFFKERKSIMKYADDQLAPISSKTFTIHQLAPPYKLNFGQQLTFYTAKVQPWWNRTFFDLPTSAGIYDLAPIYGKPIEIAHQKIFEAKKFEEQNEHFKAFIVKHLPHKTATVNLVENICNHIYNCKGITTVNELSAIFDINRQQLNAVFKTEVMYTLKRFIAIVRIVEAIRYKIKNPKLSFTELAIASGYFDQAHFNNDFKKACGTTPSKLFKDLPEFFFRHQ</sequence>
<name>A0A4Q7P0U7_9FLAO</name>
<dbReference type="PROSITE" id="PS01124">
    <property type="entry name" value="HTH_ARAC_FAMILY_2"/>
    <property type="match status" value="1"/>
</dbReference>
<gene>
    <name evidence="5" type="ORF">EV197_2004</name>
</gene>
<dbReference type="EMBL" id="SGXE01000002">
    <property type="protein sequence ID" value="RZS93426.1"/>
    <property type="molecule type" value="Genomic_DNA"/>
</dbReference>
<dbReference type="SMART" id="SM00342">
    <property type="entry name" value="HTH_ARAC"/>
    <property type="match status" value="1"/>
</dbReference>
<evidence type="ECO:0000256" key="2">
    <source>
        <dbReference type="ARBA" id="ARBA00023125"/>
    </source>
</evidence>
<evidence type="ECO:0000256" key="3">
    <source>
        <dbReference type="ARBA" id="ARBA00023163"/>
    </source>
</evidence>
<keyword evidence="2" id="KW-0238">DNA-binding</keyword>
<organism evidence="5 6">
    <name type="scientific">Aquimarina brevivitae</name>
    <dbReference type="NCBI Taxonomy" id="323412"/>
    <lineage>
        <taxon>Bacteria</taxon>
        <taxon>Pseudomonadati</taxon>
        <taxon>Bacteroidota</taxon>
        <taxon>Flavobacteriia</taxon>
        <taxon>Flavobacteriales</taxon>
        <taxon>Flavobacteriaceae</taxon>
        <taxon>Aquimarina</taxon>
    </lineage>
</organism>